<gene>
    <name evidence="1" type="ORF">HA039_15290</name>
</gene>
<dbReference type="EMBL" id="CP050177">
    <property type="protein sequence ID" value="QIQ03513.1"/>
    <property type="molecule type" value="Genomic_DNA"/>
</dbReference>
<reference evidence="1 2" key="1">
    <citation type="submission" date="2020-03" db="EMBL/GenBank/DDBJ databases">
        <title>A novel species.</title>
        <authorList>
            <person name="Gao J."/>
        </authorList>
    </citation>
    <scope>NUCLEOTIDE SEQUENCE [LARGE SCALE GENOMIC DNA]</scope>
    <source>
        <strain evidence="1 2">QMT-12</strain>
    </source>
</reference>
<evidence type="ECO:0008006" key="3">
    <source>
        <dbReference type="Google" id="ProtNLM"/>
    </source>
</evidence>
<name>A0A6G9GZ01_9ACTN</name>
<dbReference type="AlphaFoldDB" id="A0A6G9GZ01"/>
<protein>
    <recommendedName>
        <fullName evidence="3">WXG100 family type VII secretion target</fullName>
    </recommendedName>
</protein>
<organism evidence="1 2">
    <name type="scientific">Streptomyces liangshanensis</name>
    <dbReference type="NCBI Taxonomy" id="2717324"/>
    <lineage>
        <taxon>Bacteria</taxon>
        <taxon>Bacillati</taxon>
        <taxon>Actinomycetota</taxon>
        <taxon>Actinomycetes</taxon>
        <taxon>Kitasatosporales</taxon>
        <taxon>Streptomycetaceae</taxon>
        <taxon>Streptomyces</taxon>
    </lineage>
</organism>
<proteinExistence type="predicted"/>
<keyword evidence="2" id="KW-1185">Reference proteome</keyword>
<evidence type="ECO:0000313" key="1">
    <source>
        <dbReference type="EMBL" id="QIQ03513.1"/>
    </source>
</evidence>
<dbReference type="InterPro" id="IPR036689">
    <property type="entry name" value="ESAT-6-like_sf"/>
</dbReference>
<dbReference type="Proteomes" id="UP000501179">
    <property type="component" value="Chromosome"/>
</dbReference>
<accession>A0A6G9GZ01</accession>
<dbReference type="Gene3D" id="1.10.287.1060">
    <property type="entry name" value="ESAT-6-like"/>
    <property type="match status" value="1"/>
</dbReference>
<sequence length="97" mass="10408">MSWSDFKVALGQLQAAVGSVNGEAGNIAGSMSSISGEFAKIGSAWQSPASMTLQEVQEWFARSSSDLHALLEDVGRRLQVAYDNYHQVETTNTGNLT</sequence>
<dbReference type="RefSeq" id="WP_167029511.1">
    <property type="nucleotide sequence ID" value="NZ_CP050177.1"/>
</dbReference>
<dbReference type="InterPro" id="IPR010310">
    <property type="entry name" value="T7SS_ESAT-6-like"/>
</dbReference>
<evidence type="ECO:0000313" key="2">
    <source>
        <dbReference type="Proteomes" id="UP000501179"/>
    </source>
</evidence>
<dbReference type="Pfam" id="PF06013">
    <property type="entry name" value="WXG100"/>
    <property type="match status" value="1"/>
</dbReference>
<dbReference type="SUPFAM" id="SSF140453">
    <property type="entry name" value="EsxAB dimer-like"/>
    <property type="match status" value="1"/>
</dbReference>
<dbReference type="KEGG" id="slia:HA039_15290"/>